<dbReference type="OrthoDB" id="2831072at2759"/>
<evidence type="ECO:0000256" key="1">
    <source>
        <dbReference type="ARBA" id="ARBA00008324"/>
    </source>
</evidence>
<gene>
    <name evidence="4" type="ORF">BT96DRAFT_915502</name>
</gene>
<evidence type="ECO:0000313" key="5">
    <source>
        <dbReference type="Proteomes" id="UP000799118"/>
    </source>
</evidence>
<dbReference type="InterPro" id="IPR006683">
    <property type="entry name" value="Thioestr_dom"/>
</dbReference>
<dbReference type="Gene3D" id="3.10.129.10">
    <property type="entry name" value="Hotdog Thioesterase"/>
    <property type="match status" value="1"/>
</dbReference>
<keyword evidence="2" id="KW-0378">Hydrolase</keyword>
<dbReference type="SUPFAM" id="SSF54637">
    <property type="entry name" value="Thioesterase/thiol ester dehydrase-isomerase"/>
    <property type="match status" value="1"/>
</dbReference>
<sequence>MLSLDPTTISGNASDDIKRFLADPQTLLNTLMEGGCKTTFAESVVERIVVSEISVVQNATEPSTQEARVVCGIQVADDMVNRLGGLHGGCSSLLVDLCSTMAMAALQMHLSGSPTMAVSQAMHLIFHAPAALGEDLQIINTSISVGERMESGKTEIWSTTRRRLLVTGIHMKMTPTLKHKPTFSDSKL</sequence>
<name>A0A6A4I8V9_9AGAR</name>
<dbReference type="InterPro" id="IPR039298">
    <property type="entry name" value="ACOT13"/>
</dbReference>
<dbReference type="PANTHER" id="PTHR21660:SF1">
    <property type="entry name" value="ACYL-COENZYME A THIOESTERASE 13"/>
    <property type="match status" value="1"/>
</dbReference>
<dbReference type="InterPro" id="IPR029069">
    <property type="entry name" value="HotDog_dom_sf"/>
</dbReference>
<evidence type="ECO:0000313" key="4">
    <source>
        <dbReference type="EMBL" id="KAE9406273.1"/>
    </source>
</evidence>
<feature type="domain" description="Thioesterase" evidence="3">
    <location>
        <begin position="84"/>
        <end position="160"/>
    </location>
</feature>
<dbReference type="GO" id="GO:0047617">
    <property type="term" value="F:fatty acyl-CoA hydrolase activity"/>
    <property type="evidence" value="ECO:0007669"/>
    <property type="project" value="InterPro"/>
</dbReference>
<protein>
    <recommendedName>
        <fullName evidence="3">Thioesterase domain-containing protein</fullName>
    </recommendedName>
</protein>
<dbReference type="CDD" id="cd03443">
    <property type="entry name" value="PaaI_thioesterase"/>
    <property type="match status" value="1"/>
</dbReference>
<dbReference type="AlphaFoldDB" id="A0A6A4I8V9"/>
<dbReference type="EMBL" id="ML769403">
    <property type="protein sequence ID" value="KAE9406273.1"/>
    <property type="molecule type" value="Genomic_DNA"/>
</dbReference>
<organism evidence="4 5">
    <name type="scientific">Gymnopus androsaceus JB14</name>
    <dbReference type="NCBI Taxonomy" id="1447944"/>
    <lineage>
        <taxon>Eukaryota</taxon>
        <taxon>Fungi</taxon>
        <taxon>Dikarya</taxon>
        <taxon>Basidiomycota</taxon>
        <taxon>Agaricomycotina</taxon>
        <taxon>Agaricomycetes</taxon>
        <taxon>Agaricomycetidae</taxon>
        <taxon>Agaricales</taxon>
        <taxon>Marasmiineae</taxon>
        <taxon>Omphalotaceae</taxon>
        <taxon>Gymnopus</taxon>
    </lineage>
</organism>
<dbReference type="Pfam" id="PF03061">
    <property type="entry name" value="4HBT"/>
    <property type="match status" value="1"/>
</dbReference>
<comment type="similarity">
    <text evidence="1">Belongs to the thioesterase PaaI family.</text>
</comment>
<dbReference type="PANTHER" id="PTHR21660">
    <property type="entry name" value="THIOESTERASE SUPERFAMILY MEMBER-RELATED"/>
    <property type="match status" value="1"/>
</dbReference>
<evidence type="ECO:0000259" key="3">
    <source>
        <dbReference type="Pfam" id="PF03061"/>
    </source>
</evidence>
<accession>A0A6A4I8V9</accession>
<evidence type="ECO:0000256" key="2">
    <source>
        <dbReference type="ARBA" id="ARBA00022801"/>
    </source>
</evidence>
<proteinExistence type="inferred from homology"/>
<keyword evidence="5" id="KW-1185">Reference proteome</keyword>
<reference evidence="4" key="1">
    <citation type="journal article" date="2019" name="Environ. Microbiol.">
        <title>Fungal ecological strategies reflected in gene transcription - a case study of two litter decomposers.</title>
        <authorList>
            <person name="Barbi F."/>
            <person name="Kohler A."/>
            <person name="Barry K."/>
            <person name="Baskaran P."/>
            <person name="Daum C."/>
            <person name="Fauchery L."/>
            <person name="Ihrmark K."/>
            <person name="Kuo A."/>
            <person name="LaButti K."/>
            <person name="Lipzen A."/>
            <person name="Morin E."/>
            <person name="Grigoriev I.V."/>
            <person name="Henrissat B."/>
            <person name="Lindahl B."/>
            <person name="Martin F."/>
        </authorList>
    </citation>
    <scope>NUCLEOTIDE SEQUENCE</scope>
    <source>
        <strain evidence="4">JB14</strain>
    </source>
</reference>
<dbReference type="Proteomes" id="UP000799118">
    <property type="component" value="Unassembled WGS sequence"/>
</dbReference>